<dbReference type="InterPro" id="IPR036909">
    <property type="entry name" value="Cyt_c-like_dom_sf"/>
</dbReference>
<dbReference type="GO" id="GO:0046872">
    <property type="term" value="F:metal ion binding"/>
    <property type="evidence" value="ECO:0007669"/>
    <property type="project" value="UniProtKB-KW"/>
</dbReference>
<dbReference type="Pfam" id="PF02433">
    <property type="entry name" value="FixO"/>
    <property type="match status" value="1"/>
</dbReference>
<dbReference type="RefSeq" id="WP_075364792.1">
    <property type="nucleotide sequence ID" value="NZ_MLBF01000013.1"/>
</dbReference>
<comment type="caution">
    <text evidence="7">The sequence shown here is derived from an EMBL/GenBank/DDBJ whole genome shotgun (WGS) entry which is preliminary data.</text>
</comment>
<keyword evidence="5" id="KW-0472">Membrane</keyword>
<sequence length="163" mass="19232">MFKFERHLGYLFLGFILVFSFAVVTTYIVPEVSAKNITETTETVHYTDQQKEGRQIYMREGCVWCHTQMVRTGEENLGTIFRRGDIGQVTSPEWYATQNPVLIEQHRRGPDLSHVWTRWPSISWQKMHLQNPEQFNPGTWMPPFSYLSNKDQDDLLAYLQTLR</sequence>
<name>A0A1Q8QX37_9FIRM</name>
<dbReference type="InterPro" id="IPR009056">
    <property type="entry name" value="Cyt_c-like_dom"/>
</dbReference>
<dbReference type="InterPro" id="IPR003468">
    <property type="entry name" value="Cyt_c_oxidase_monohaem-su/FixO"/>
</dbReference>
<keyword evidence="3 4" id="KW-0408">Iron</keyword>
<feature type="transmembrane region" description="Helical" evidence="5">
    <location>
        <begin position="7"/>
        <end position="29"/>
    </location>
</feature>
<evidence type="ECO:0000259" key="6">
    <source>
        <dbReference type="PROSITE" id="PS51007"/>
    </source>
</evidence>
<keyword evidence="5" id="KW-1133">Transmembrane helix</keyword>
<keyword evidence="5" id="KW-0812">Transmembrane</keyword>
<keyword evidence="1 4" id="KW-0349">Heme</keyword>
<dbReference type="GO" id="GO:0009055">
    <property type="term" value="F:electron transfer activity"/>
    <property type="evidence" value="ECO:0007669"/>
    <property type="project" value="InterPro"/>
</dbReference>
<evidence type="ECO:0000256" key="2">
    <source>
        <dbReference type="ARBA" id="ARBA00022723"/>
    </source>
</evidence>
<evidence type="ECO:0000256" key="3">
    <source>
        <dbReference type="ARBA" id="ARBA00023004"/>
    </source>
</evidence>
<keyword evidence="8" id="KW-1185">Reference proteome</keyword>
<organism evidence="7 8">
    <name type="scientific">Desulfosporosinus metallidurans</name>
    <dbReference type="NCBI Taxonomy" id="1888891"/>
    <lineage>
        <taxon>Bacteria</taxon>
        <taxon>Bacillati</taxon>
        <taxon>Bacillota</taxon>
        <taxon>Clostridia</taxon>
        <taxon>Eubacteriales</taxon>
        <taxon>Desulfitobacteriaceae</taxon>
        <taxon>Desulfosporosinus</taxon>
    </lineage>
</organism>
<proteinExistence type="predicted"/>
<dbReference type="EMBL" id="MLBF01000013">
    <property type="protein sequence ID" value="OLN31855.1"/>
    <property type="molecule type" value="Genomic_DNA"/>
</dbReference>
<feature type="domain" description="Cytochrome c" evidence="6">
    <location>
        <begin position="48"/>
        <end position="163"/>
    </location>
</feature>
<dbReference type="PROSITE" id="PS51007">
    <property type="entry name" value="CYTC"/>
    <property type="match status" value="1"/>
</dbReference>
<accession>A0A1Q8QX37</accession>
<dbReference type="GO" id="GO:0020037">
    <property type="term" value="F:heme binding"/>
    <property type="evidence" value="ECO:0007669"/>
    <property type="project" value="InterPro"/>
</dbReference>
<evidence type="ECO:0000256" key="1">
    <source>
        <dbReference type="ARBA" id="ARBA00022617"/>
    </source>
</evidence>
<keyword evidence="2 4" id="KW-0479">Metal-binding</keyword>
<gene>
    <name evidence="7" type="ORF">DSOL_2150</name>
</gene>
<evidence type="ECO:0000313" key="7">
    <source>
        <dbReference type="EMBL" id="OLN31855.1"/>
    </source>
</evidence>
<evidence type="ECO:0000256" key="4">
    <source>
        <dbReference type="PROSITE-ProRule" id="PRU00433"/>
    </source>
</evidence>
<dbReference type="Gene3D" id="1.10.760.10">
    <property type="entry name" value="Cytochrome c-like domain"/>
    <property type="match status" value="1"/>
</dbReference>
<dbReference type="SUPFAM" id="SSF46626">
    <property type="entry name" value="Cytochrome c"/>
    <property type="match status" value="1"/>
</dbReference>
<dbReference type="Proteomes" id="UP000186102">
    <property type="component" value="Unassembled WGS sequence"/>
</dbReference>
<reference evidence="7 8" key="1">
    <citation type="submission" date="2016-09" db="EMBL/GenBank/DDBJ databases">
        <title>Complete genome of Desulfosporosinus sp. OL.</title>
        <authorList>
            <person name="Mardanov A."/>
            <person name="Beletsky A."/>
            <person name="Panova A."/>
            <person name="Karnachuk O."/>
            <person name="Ravin N."/>
        </authorList>
    </citation>
    <scope>NUCLEOTIDE SEQUENCE [LARGE SCALE GENOMIC DNA]</scope>
    <source>
        <strain evidence="7 8">OL</strain>
    </source>
</reference>
<protein>
    <submittedName>
        <fullName evidence="7">Cytochrome c oxidase subunit CcoO</fullName>
    </submittedName>
</protein>
<dbReference type="AlphaFoldDB" id="A0A1Q8QX37"/>
<dbReference type="STRING" id="1888891.DSOL_2150"/>
<evidence type="ECO:0000256" key="5">
    <source>
        <dbReference type="SAM" id="Phobius"/>
    </source>
</evidence>
<evidence type="ECO:0000313" key="8">
    <source>
        <dbReference type="Proteomes" id="UP000186102"/>
    </source>
</evidence>